<reference evidence="1 2" key="1">
    <citation type="submission" date="2020-12" db="EMBL/GenBank/DDBJ databases">
        <title>Genomic Analysis and Response surface optimization of nitrogen-fixing conditions for A. chroococcum strain HR1, Isolation from rhizosphere soil.</title>
        <authorList>
            <person name="Li J."/>
            <person name="Yang H."/>
            <person name="Liu H."/>
            <person name="Wang C."/>
            <person name="Tian Y."/>
            <person name="Lu X.Y."/>
        </authorList>
    </citation>
    <scope>NUCLEOTIDE SEQUENCE [LARGE SCALE GENOMIC DNA]</scope>
    <source>
        <strain evidence="1 2">HR1</strain>
    </source>
</reference>
<dbReference type="Proteomes" id="UP000596192">
    <property type="component" value="Chromosome"/>
</dbReference>
<evidence type="ECO:0000313" key="1">
    <source>
        <dbReference type="EMBL" id="QQE88562.1"/>
    </source>
</evidence>
<proteinExistence type="predicted"/>
<sequence>MQEIFSIEVVTDDRIALWVERDSAVGDHYSEFWYVMIRNELKSQIVDDYLKGGFSHLSFDV</sequence>
<evidence type="ECO:0000313" key="2">
    <source>
        <dbReference type="Proteomes" id="UP000596192"/>
    </source>
</evidence>
<accession>A0AAP9YBX9</accession>
<protein>
    <submittedName>
        <fullName evidence="1">Uncharacterized protein</fullName>
    </submittedName>
</protein>
<organism evidence="1 2">
    <name type="scientific">Azotobacter chroococcum</name>
    <dbReference type="NCBI Taxonomy" id="353"/>
    <lineage>
        <taxon>Bacteria</taxon>
        <taxon>Pseudomonadati</taxon>
        <taxon>Pseudomonadota</taxon>
        <taxon>Gammaproteobacteria</taxon>
        <taxon>Pseudomonadales</taxon>
        <taxon>Pseudomonadaceae</taxon>
        <taxon>Azotobacter</taxon>
    </lineage>
</organism>
<gene>
    <name evidence="1" type="ORF">GKQ51_20400</name>
</gene>
<dbReference type="EMBL" id="CP066310">
    <property type="protein sequence ID" value="QQE88562.1"/>
    <property type="molecule type" value="Genomic_DNA"/>
</dbReference>
<dbReference type="RefSeq" id="WP_198866831.1">
    <property type="nucleotide sequence ID" value="NZ_CP066310.1"/>
</dbReference>
<dbReference type="AlphaFoldDB" id="A0AAP9YBX9"/>
<name>A0AAP9YBX9_9GAMM</name>